<keyword evidence="2" id="KW-1185">Reference proteome</keyword>
<dbReference type="EMBL" id="JAWDGP010006702">
    <property type="protein sequence ID" value="KAK3736543.1"/>
    <property type="molecule type" value="Genomic_DNA"/>
</dbReference>
<organism evidence="1 2">
    <name type="scientific">Elysia crispata</name>
    <name type="common">lettuce slug</name>
    <dbReference type="NCBI Taxonomy" id="231223"/>
    <lineage>
        <taxon>Eukaryota</taxon>
        <taxon>Metazoa</taxon>
        <taxon>Spiralia</taxon>
        <taxon>Lophotrochozoa</taxon>
        <taxon>Mollusca</taxon>
        <taxon>Gastropoda</taxon>
        <taxon>Heterobranchia</taxon>
        <taxon>Euthyneura</taxon>
        <taxon>Panpulmonata</taxon>
        <taxon>Sacoglossa</taxon>
        <taxon>Placobranchoidea</taxon>
        <taxon>Plakobranchidae</taxon>
        <taxon>Elysia</taxon>
    </lineage>
</organism>
<name>A0AAE1CU80_9GAST</name>
<evidence type="ECO:0000313" key="1">
    <source>
        <dbReference type="EMBL" id="KAK3736543.1"/>
    </source>
</evidence>
<comment type="caution">
    <text evidence="1">The sequence shown here is derived from an EMBL/GenBank/DDBJ whole genome shotgun (WGS) entry which is preliminary data.</text>
</comment>
<dbReference type="AlphaFoldDB" id="A0AAE1CU80"/>
<sequence>MILAHLATNSLHMRKQACCVSSPEEAVKCIDSLGDSNTHSEAQDATRQHGFHSFTKQPAEVVICLGRHQ</sequence>
<dbReference type="Proteomes" id="UP001283361">
    <property type="component" value="Unassembled WGS sequence"/>
</dbReference>
<protein>
    <submittedName>
        <fullName evidence="1">Uncharacterized protein</fullName>
    </submittedName>
</protein>
<proteinExistence type="predicted"/>
<evidence type="ECO:0000313" key="2">
    <source>
        <dbReference type="Proteomes" id="UP001283361"/>
    </source>
</evidence>
<reference evidence="1" key="1">
    <citation type="journal article" date="2023" name="G3 (Bethesda)">
        <title>A reference genome for the long-term kleptoplast-retaining sea slug Elysia crispata morphotype clarki.</title>
        <authorList>
            <person name="Eastman K.E."/>
            <person name="Pendleton A.L."/>
            <person name="Shaikh M.A."/>
            <person name="Suttiyut T."/>
            <person name="Ogas R."/>
            <person name="Tomko P."/>
            <person name="Gavelis G."/>
            <person name="Widhalm J.R."/>
            <person name="Wisecaver J.H."/>
        </authorList>
    </citation>
    <scope>NUCLEOTIDE SEQUENCE</scope>
    <source>
        <strain evidence="1">ECLA1</strain>
    </source>
</reference>
<gene>
    <name evidence="1" type="ORF">RRG08_051535</name>
</gene>
<accession>A0AAE1CU80</accession>